<dbReference type="Gramene" id="CDF39863">
    <property type="protein sequence ID" value="CDF39863"/>
    <property type="gene ID" value="CHC_T00006844001"/>
</dbReference>
<accession>R7QQ09</accession>
<dbReference type="Pfam" id="PF15963">
    <property type="entry name" value="Myb_DNA-bind_7"/>
    <property type="match status" value="1"/>
</dbReference>
<protein>
    <recommendedName>
        <fullName evidence="2">Myb-like domain-containing protein</fullName>
    </recommendedName>
</protein>
<feature type="region of interest" description="Disordered" evidence="1">
    <location>
        <begin position="183"/>
        <end position="254"/>
    </location>
</feature>
<feature type="compositionally biased region" description="Basic residues" evidence="1">
    <location>
        <begin position="9"/>
        <end position="18"/>
    </location>
</feature>
<dbReference type="OMA" id="HAFSTHI"/>
<dbReference type="AlphaFoldDB" id="R7QQ09"/>
<feature type="compositionally biased region" description="Basic and acidic residues" evidence="1">
    <location>
        <begin position="215"/>
        <end position="224"/>
    </location>
</feature>
<reference evidence="4" key="1">
    <citation type="journal article" date="2013" name="Proc. Natl. Acad. Sci. U.S.A.">
        <title>Genome structure and metabolic features in the red seaweed Chondrus crispus shed light on evolution of the Archaeplastida.</title>
        <authorList>
            <person name="Collen J."/>
            <person name="Porcel B."/>
            <person name="Carre W."/>
            <person name="Ball S.G."/>
            <person name="Chaparro C."/>
            <person name="Tonon T."/>
            <person name="Barbeyron T."/>
            <person name="Michel G."/>
            <person name="Noel B."/>
            <person name="Valentin K."/>
            <person name="Elias M."/>
            <person name="Artiguenave F."/>
            <person name="Arun A."/>
            <person name="Aury J.M."/>
            <person name="Barbosa-Neto J.F."/>
            <person name="Bothwell J.H."/>
            <person name="Bouget F.Y."/>
            <person name="Brillet L."/>
            <person name="Cabello-Hurtado F."/>
            <person name="Capella-Gutierrez S."/>
            <person name="Charrier B."/>
            <person name="Cladiere L."/>
            <person name="Cock J.M."/>
            <person name="Coelho S.M."/>
            <person name="Colleoni C."/>
            <person name="Czjzek M."/>
            <person name="Da Silva C."/>
            <person name="Delage L."/>
            <person name="Denoeud F."/>
            <person name="Deschamps P."/>
            <person name="Dittami S.M."/>
            <person name="Gabaldon T."/>
            <person name="Gachon C.M."/>
            <person name="Groisillier A."/>
            <person name="Herve C."/>
            <person name="Jabbari K."/>
            <person name="Katinka M."/>
            <person name="Kloareg B."/>
            <person name="Kowalczyk N."/>
            <person name="Labadie K."/>
            <person name="Leblanc C."/>
            <person name="Lopez P.J."/>
            <person name="McLachlan D.H."/>
            <person name="Meslet-Cladiere L."/>
            <person name="Moustafa A."/>
            <person name="Nehr Z."/>
            <person name="Nyvall Collen P."/>
            <person name="Panaud O."/>
            <person name="Partensky F."/>
            <person name="Poulain J."/>
            <person name="Rensing S.A."/>
            <person name="Rousvoal S."/>
            <person name="Samson G."/>
            <person name="Symeonidi A."/>
            <person name="Weissenbach J."/>
            <person name="Zambounis A."/>
            <person name="Wincker P."/>
            <person name="Boyen C."/>
        </authorList>
    </citation>
    <scope>NUCLEOTIDE SEQUENCE [LARGE SCALE GENOMIC DNA]</scope>
    <source>
        <strain evidence="4">cv. Stackhouse</strain>
    </source>
</reference>
<dbReference type="KEGG" id="ccp:CHC_T00006844001"/>
<evidence type="ECO:0000313" key="4">
    <source>
        <dbReference type="Proteomes" id="UP000012073"/>
    </source>
</evidence>
<sequence length="254" mass="28110">MPSTVQRNKDRRKRRRRVAQGLPPEEDGEQTGGNQEATDARPREVEGGEAENNTEKEAEKDAEKDDEEEGEEDEDVVAPQVTIDEDGNIVIDQSSLVVSAGTATNAELDRGAVTVENHAFSTHITSATYSKREAAMKWELVETNQFYEALRKFGTDFSLMESSFPKRTRRQLKLKFKREEREFPEKVDKALNEPPLPLPTLKLAPTAPTTQNGREGAESSKEVGADGAQVIDSDAEETEKAGLANNSSDSEDED</sequence>
<dbReference type="GO" id="GO:0070898">
    <property type="term" value="P:RNA polymerase III preinitiation complex assembly"/>
    <property type="evidence" value="ECO:0007669"/>
    <property type="project" value="TreeGrafter"/>
</dbReference>
<evidence type="ECO:0000313" key="3">
    <source>
        <dbReference type="EMBL" id="CDF39863.1"/>
    </source>
</evidence>
<dbReference type="InterPro" id="IPR009057">
    <property type="entry name" value="Homeodomain-like_sf"/>
</dbReference>
<dbReference type="CDD" id="cd00167">
    <property type="entry name" value="SANT"/>
    <property type="match status" value="1"/>
</dbReference>
<dbReference type="SMART" id="SM00717">
    <property type="entry name" value="SANT"/>
    <property type="match status" value="1"/>
</dbReference>
<feature type="domain" description="Myb-like" evidence="2">
    <location>
        <begin position="134"/>
        <end position="182"/>
    </location>
</feature>
<dbReference type="Proteomes" id="UP000012073">
    <property type="component" value="Unassembled WGS sequence"/>
</dbReference>
<gene>
    <name evidence="3" type="ORF">CHC_T00006844001</name>
</gene>
<keyword evidence="4" id="KW-1185">Reference proteome</keyword>
<dbReference type="SUPFAM" id="SSF46689">
    <property type="entry name" value="Homeodomain-like"/>
    <property type="match status" value="1"/>
</dbReference>
<feature type="compositionally biased region" description="Acidic residues" evidence="1">
    <location>
        <begin position="64"/>
        <end position="76"/>
    </location>
</feature>
<dbReference type="PANTHER" id="PTHR22929:SF0">
    <property type="entry name" value="TRANSCRIPTION FACTOR TFIIIB COMPONENT B'' HOMOLOG"/>
    <property type="match status" value="1"/>
</dbReference>
<dbReference type="RefSeq" id="XP_005710157.1">
    <property type="nucleotide sequence ID" value="XM_005710100.1"/>
</dbReference>
<dbReference type="OrthoDB" id="272624at2759"/>
<evidence type="ECO:0000259" key="2">
    <source>
        <dbReference type="SMART" id="SM00717"/>
    </source>
</evidence>
<evidence type="ECO:0000256" key="1">
    <source>
        <dbReference type="SAM" id="MobiDB-lite"/>
    </source>
</evidence>
<proteinExistence type="predicted"/>
<dbReference type="GO" id="GO:0001156">
    <property type="term" value="F:TFIIIC-class transcription factor complex binding"/>
    <property type="evidence" value="ECO:0007669"/>
    <property type="project" value="TreeGrafter"/>
</dbReference>
<dbReference type="EMBL" id="HG002086">
    <property type="protein sequence ID" value="CDF39863.1"/>
    <property type="molecule type" value="Genomic_DNA"/>
</dbReference>
<feature type="compositionally biased region" description="Basic and acidic residues" evidence="1">
    <location>
        <begin position="53"/>
        <end position="63"/>
    </location>
</feature>
<dbReference type="STRING" id="2769.R7QQ09"/>
<feature type="compositionally biased region" description="Low complexity" evidence="1">
    <location>
        <begin position="199"/>
        <end position="210"/>
    </location>
</feature>
<dbReference type="InterPro" id="IPR001005">
    <property type="entry name" value="SANT/Myb"/>
</dbReference>
<dbReference type="GeneID" id="17317863"/>
<organism evidence="3 4">
    <name type="scientific">Chondrus crispus</name>
    <name type="common">Carrageen Irish moss</name>
    <name type="synonym">Polymorpha crispa</name>
    <dbReference type="NCBI Taxonomy" id="2769"/>
    <lineage>
        <taxon>Eukaryota</taxon>
        <taxon>Rhodophyta</taxon>
        <taxon>Florideophyceae</taxon>
        <taxon>Rhodymeniophycidae</taxon>
        <taxon>Gigartinales</taxon>
        <taxon>Gigartinaceae</taxon>
        <taxon>Chondrus</taxon>
    </lineage>
</organism>
<feature type="region of interest" description="Disordered" evidence="1">
    <location>
        <begin position="1"/>
        <end position="86"/>
    </location>
</feature>
<dbReference type="GO" id="GO:0000126">
    <property type="term" value="C:transcription factor TFIIIB complex"/>
    <property type="evidence" value="ECO:0007669"/>
    <property type="project" value="TreeGrafter"/>
</dbReference>
<dbReference type="InterPro" id="IPR039467">
    <property type="entry name" value="TFIIIB_B''_Myb"/>
</dbReference>
<dbReference type="PANTHER" id="PTHR22929">
    <property type="entry name" value="RNA POLYMERASE III TRANSCRIPTION INITIATION FACTOR B"/>
    <property type="match status" value="1"/>
</dbReference>
<name>R7QQ09_CHOCR</name>